<dbReference type="OrthoDB" id="8543772at2"/>
<keyword evidence="1" id="KW-0805">Transcription regulation</keyword>
<dbReference type="PROSITE" id="PS00041">
    <property type="entry name" value="HTH_ARAC_FAMILY_1"/>
    <property type="match status" value="1"/>
</dbReference>
<protein>
    <submittedName>
        <fullName evidence="5">Helix-turn-helix domain-containing protein</fullName>
    </submittedName>
</protein>
<dbReference type="Gene3D" id="1.10.10.60">
    <property type="entry name" value="Homeodomain-like"/>
    <property type="match status" value="2"/>
</dbReference>
<dbReference type="Pfam" id="PF12833">
    <property type="entry name" value="HTH_18"/>
    <property type="match status" value="1"/>
</dbReference>
<comment type="caution">
    <text evidence="5">The sequence shown here is derived from an EMBL/GenBank/DDBJ whole genome shotgun (WGS) entry which is preliminary data.</text>
</comment>
<dbReference type="SUPFAM" id="SSF52317">
    <property type="entry name" value="Class I glutamine amidotransferase-like"/>
    <property type="match status" value="1"/>
</dbReference>
<dbReference type="InterPro" id="IPR052158">
    <property type="entry name" value="INH-QAR"/>
</dbReference>
<dbReference type="SMART" id="SM00342">
    <property type="entry name" value="HTH_ARAC"/>
    <property type="match status" value="1"/>
</dbReference>
<dbReference type="InterPro" id="IPR029062">
    <property type="entry name" value="Class_I_gatase-like"/>
</dbReference>
<dbReference type="GO" id="GO:0003700">
    <property type="term" value="F:DNA-binding transcription factor activity"/>
    <property type="evidence" value="ECO:0007669"/>
    <property type="project" value="InterPro"/>
</dbReference>
<keyword evidence="3" id="KW-0804">Transcription</keyword>
<name>A0A6L6QL22_9BURK</name>
<dbReference type="InterPro" id="IPR002818">
    <property type="entry name" value="DJ-1/PfpI"/>
</dbReference>
<sequence>MMPKCGQREARNNQRHVDGNHICGLPVICCGQGTKLLLVDVGKDVHVVILGLLQAKHGTLFAMQHTFSAIPTNIYIDHNCWAGGVMLIRELLAVAGTLNAREPDLVAAAMFDVALVGPTMQPVRSFTGPALLPERSLRNARPADVLVLPSFYGEVPASPSLLRWIVRHYEAGGCILASASGVRLLANTGLLDGRDATCNLADRRAIAAARPAVRLSPQSPLIVDGRLITAASITPTIDACAHLVKRFHGEKAALKFARYANSARQLADVGHAAGQQEHGDSRVLAAQRYIEQHSCAGITPDDVARHVAMSQRNLARRFGAALSVTPVQYILQCRIEQAKRLLARPNVSLRRAAIETGFSDEAVFRRAFKQVARQTPSAWRELLSS</sequence>
<feature type="domain" description="HTH araC/xylS-type" evidence="4">
    <location>
        <begin position="284"/>
        <end position="382"/>
    </location>
</feature>
<proteinExistence type="predicted"/>
<dbReference type="PANTHER" id="PTHR43130">
    <property type="entry name" value="ARAC-FAMILY TRANSCRIPTIONAL REGULATOR"/>
    <property type="match status" value="1"/>
</dbReference>
<dbReference type="InterPro" id="IPR018062">
    <property type="entry name" value="HTH_AraC-typ_CS"/>
</dbReference>
<reference evidence="5 6" key="1">
    <citation type="submission" date="2019-11" db="EMBL/GenBank/DDBJ databases">
        <title>Type strains purchased from KCTC, JCM and DSMZ.</title>
        <authorList>
            <person name="Lu H."/>
        </authorList>
    </citation>
    <scope>NUCLEOTIDE SEQUENCE [LARGE SCALE GENOMIC DNA]</scope>
    <source>
        <strain evidence="5 6">JCM 31587</strain>
    </source>
</reference>
<dbReference type="EMBL" id="WNKX01000016">
    <property type="protein sequence ID" value="MTW12830.1"/>
    <property type="molecule type" value="Genomic_DNA"/>
</dbReference>
<dbReference type="Proteomes" id="UP000472320">
    <property type="component" value="Unassembled WGS sequence"/>
</dbReference>
<dbReference type="GO" id="GO:0043565">
    <property type="term" value="F:sequence-specific DNA binding"/>
    <property type="evidence" value="ECO:0007669"/>
    <property type="project" value="InterPro"/>
</dbReference>
<evidence type="ECO:0000313" key="6">
    <source>
        <dbReference type="Proteomes" id="UP000472320"/>
    </source>
</evidence>
<accession>A0A6L6QL22</accession>
<evidence type="ECO:0000256" key="2">
    <source>
        <dbReference type="ARBA" id="ARBA00023125"/>
    </source>
</evidence>
<dbReference type="Pfam" id="PF01965">
    <property type="entry name" value="DJ-1_PfpI"/>
    <property type="match status" value="1"/>
</dbReference>
<dbReference type="InterPro" id="IPR009057">
    <property type="entry name" value="Homeodomain-like_sf"/>
</dbReference>
<evidence type="ECO:0000256" key="3">
    <source>
        <dbReference type="ARBA" id="ARBA00023163"/>
    </source>
</evidence>
<dbReference type="AlphaFoldDB" id="A0A6L6QL22"/>
<dbReference type="PANTHER" id="PTHR43130:SF11">
    <property type="entry name" value="TRANSCRIPTIONAL REGULATORY PROTEIN"/>
    <property type="match status" value="1"/>
</dbReference>
<evidence type="ECO:0000259" key="4">
    <source>
        <dbReference type="PROSITE" id="PS01124"/>
    </source>
</evidence>
<dbReference type="InterPro" id="IPR018060">
    <property type="entry name" value="HTH_AraC"/>
</dbReference>
<gene>
    <name evidence="5" type="ORF">GM658_19670</name>
</gene>
<evidence type="ECO:0000256" key="1">
    <source>
        <dbReference type="ARBA" id="ARBA00023015"/>
    </source>
</evidence>
<dbReference type="PROSITE" id="PS01124">
    <property type="entry name" value="HTH_ARAC_FAMILY_2"/>
    <property type="match status" value="1"/>
</dbReference>
<evidence type="ECO:0000313" key="5">
    <source>
        <dbReference type="EMBL" id="MTW12830.1"/>
    </source>
</evidence>
<dbReference type="SUPFAM" id="SSF46689">
    <property type="entry name" value="Homeodomain-like"/>
    <property type="match status" value="2"/>
</dbReference>
<dbReference type="Gene3D" id="3.40.50.880">
    <property type="match status" value="1"/>
</dbReference>
<keyword evidence="2" id="KW-0238">DNA-binding</keyword>
<keyword evidence="6" id="KW-1185">Reference proteome</keyword>
<organism evidence="5 6">
    <name type="scientific">Massilia eburnea</name>
    <dbReference type="NCBI Taxonomy" id="1776165"/>
    <lineage>
        <taxon>Bacteria</taxon>
        <taxon>Pseudomonadati</taxon>
        <taxon>Pseudomonadota</taxon>
        <taxon>Betaproteobacteria</taxon>
        <taxon>Burkholderiales</taxon>
        <taxon>Oxalobacteraceae</taxon>
        <taxon>Telluria group</taxon>
        <taxon>Massilia</taxon>
    </lineage>
</organism>